<feature type="transmembrane region" description="Helical" evidence="1">
    <location>
        <begin position="58"/>
        <end position="77"/>
    </location>
</feature>
<dbReference type="Proteomes" id="UP000438429">
    <property type="component" value="Unassembled WGS sequence"/>
</dbReference>
<evidence type="ECO:0000256" key="1">
    <source>
        <dbReference type="SAM" id="Phobius"/>
    </source>
</evidence>
<keyword evidence="1" id="KW-0812">Transmembrane</keyword>
<evidence type="ECO:0000313" key="2">
    <source>
        <dbReference type="EMBL" id="KAF0028996.1"/>
    </source>
</evidence>
<feature type="transmembrane region" description="Helical" evidence="1">
    <location>
        <begin position="97"/>
        <end position="113"/>
    </location>
</feature>
<comment type="caution">
    <text evidence="2">The sequence shown here is derived from an EMBL/GenBank/DDBJ whole genome shotgun (WGS) entry which is preliminary data.</text>
</comment>
<dbReference type="EMBL" id="VEVO01000016">
    <property type="protein sequence ID" value="KAF0028996.1"/>
    <property type="molecule type" value="Genomic_DNA"/>
</dbReference>
<keyword evidence="1" id="KW-1133">Transmembrane helix</keyword>
<proteinExistence type="predicted"/>
<evidence type="ECO:0000313" key="3">
    <source>
        <dbReference type="Proteomes" id="UP000438429"/>
    </source>
</evidence>
<sequence length="126" mass="14642">MSTCVMIINHVFLIMCSSIFHLVVISFCRLSVLRVLIRPGPGERGGDRERVDRSKRRAFYTIIVMWALLVLRLSWNVTWAVLQVRHSRDCVSLMSELWFNLPGSLVLLVMFLQRSSKRVYCKNGIK</sequence>
<reference evidence="2 3" key="1">
    <citation type="submission" date="2019-06" db="EMBL/GenBank/DDBJ databases">
        <title>Draft genomes of female and male turbot (Scophthalmus maximus).</title>
        <authorList>
            <person name="Xu H."/>
            <person name="Xu X.-W."/>
            <person name="Shao C."/>
            <person name="Chen S."/>
        </authorList>
    </citation>
    <scope>NUCLEOTIDE SEQUENCE [LARGE SCALE GENOMIC DNA]</scope>
    <source>
        <strain evidence="2">Ysfricsl-2016a</strain>
        <tissue evidence="2">Blood</tissue>
    </source>
</reference>
<organism evidence="2 3">
    <name type="scientific">Scophthalmus maximus</name>
    <name type="common">Turbot</name>
    <name type="synonym">Psetta maxima</name>
    <dbReference type="NCBI Taxonomy" id="52904"/>
    <lineage>
        <taxon>Eukaryota</taxon>
        <taxon>Metazoa</taxon>
        <taxon>Chordata</taxon>
        <taxon>Craniata</taxon>
        <taxon>Vertebrata</taxon>
        <taxon>Euteleostomi</taxon>
        <taxon>Actinopterygii</taxon>
        <taxon>Neopterygii</taxon>
        <taxon>Teleostei</taxon>
        <taxon>Neoteleostei</taxon>
        <taxon>Acanthomorphata</taxon>
        <taxon>Carangaria</taxon>
        <taxon>Pleuronectiformes</taxon>
        <taxon>Pleuronectoidei</taxon>
        <taxon>Scophthalmidae</taxon>
        <taxon>Scophthalmus</taxon>
    </lineage>
</organism>
<accession>A0A6A4S199</accession>
<name>A0A6A4S199_SCOMX</name>
<gene>
    <name evidence="2" type="ORF">F2P81_018101</name>
</gene>
<feature type="transmembrane region" description="Helical" evidence="1">
    <location>
        <begin position="12"/>
        <end position="37"/>
    </location>
</feature>
<dbReference type="AlphaFoldDB" id="A0A6A4S199"/>
<keyword evidence="1" id="KW-0472">Membrane</keyword>
<protein>
    <submittedName>
        <fullName evidence="2">Uncharacterized protein</fullName>
    </submittedName>
</protein>